<dbReference type="Gene3D" id="3.40.960.10">
    <property type="entry name" value="VSR Endonuclease"/>
    <property type="match status" value="1"/>
</dbReference>
<dbReference type="InterPro" id="IPR011335">
    <property type="entry name" value="Restrct_endonuc-II-like"/>
</dbReference>
<dbReference type="InterPro" id="IPR007569">
    <property type="entry name" value="DUF559"/>
</dbReference>
<accession>A0ABS3VTV7</accession>
<comment type="caution">
    <text evidence="2">The sequence shown here is derived from an EMBL/GenBank/DDBJ whole genome shotgun (WGS) entry which is preliminary data.</text>
</comment>
<keyword evidence="3" id="KW-1185">Reference proteome</keyword>
<organism evidence="2 3">
    <name type="scientific">Micromonospora echinofusca</name>
    <dbReference type="NCBI Taxonomy" id="47858"/>
    <lineage>
        <taxon>Bacteria</taxon>
        <taxon>Bacillati</taxon>
        <taxon>Actinomycetota</taxon>
        <taxon>Actinomycetes</taxon>
        <taxon>Micromonosporales</taxon>
        <taxon>Micromonosporaceae</taxon>
        <taxon>Micromonospora</taxon>
    </lineage>
</organism>
<feature type="domain" description="DUF559" evidence="1">
    <location>
        <begin position="278"/>
        <end position="347"/>
    </location>
</feature>
<evidence type="ECO:0000313" key="2">
    <source>
        <dbReference type="EMBL" id="MBO4207970.1"/>
    </source>
</evidence>
<reference evidence="2 3" key="1">
    <citation type="submission" date="2019-12" db="EMBL/GenBank/DDBJ databases">
        <title>Whole genome sequencing of endophytic Actinobacterium Micromonospora sp. MPMI6T.</title>
        <authorList>
            <person name="Evv R."/>
            <person name="Podile A.R."/>
        </authorList>
    </citation>
    <scope>NUCLEOTIDE SEQUENCE [LARGE SCALE GENOMIC DNA]</scope>
    <source>
        <strain evidence="2 3">MPMI6</strain>
    </source>
</reference>
<protein>
    <submittedName>
        <fullName evidence="2">DUF559 domain-containing protein</fullName>
    </submittedName>
</protein>
<evidence type="ECO:0000259" key="1">
    <source>
        <dbReference type="Pfam" id="PF04480"/>
    </source>
</evidence>
<dbReference type="RefSeq" id="WP_208814880.1">
    <property type="nucleotide sequence ID" value="NZ_WVUH01000158.1"/>
</dbReference>
<proteinExistence type="predicted"/>
<dbReference type="SUPFAM" id="SSF52980">
    <property type="entry name" value="Restriction endonuclease-like"/>
    <property type="match status" value="1"/>
</dbReference>
<gene>
    <name evidence="2" type="ORF">GSF22_18455</name>
</gene>
<evidence type="ECO:0000313" key="3">
    <source>
        <dbReference type="Proteomes" id="UP000823521"/>
    </source>
</evidence>
<dbReference type="EMBL" id="WVUH01000158">
    <property type="protein sequence ID" value="MBO4207970.1"/>
    <property type="molecule type" value="Genomic_DNA"/>
</dbReference>
<name>A0ABS3VTV7_MICEH</name>
<dbReference type="Proteomes" id="UP000823521">
    <property type="component" value="Unassembled WGS sequence"/>
</dbReference>
<dbReference type="Pfam" id="PF04480">
    <property type="entry name" value="DUF559"/>
    <property type="match status" value="1"/>
</dbReference>
<sequence length="362" mass="39865">MRQQNARPWWMVPPPDQVSQLVGVPPELLTLALDPLPDGAPAIVRFRPPVRMSTVDQLTIVLAELDRAALTLIPRWLPDADRLGAPDLLGVEAVRALATRAAARSAHFGPFLTELAERGLRGAADGSRFPAEVRAAGLVRVIAEAYRRPSLVLLVEVPDDRTAADERALTGTAEWLVQHGRCTVWLTGAPLRTVDRVREVRLPLPAHLTRLATGATGPAGAAVGAVPPAGSPPVLHCPPLAGLPRADSAAEQALERALARHGWAHGRRWNQSHEWHLLGRPYRLDLFWAVEGLVVEVDGPEHRGPLKFADDRQRDVHLQLLGYDVLRFTNEQVLADIHHVVRQIRQLLVRRRTADRNQWNGA</sequence>